<comment type="caution">
    <text evidence="2">The sequence shown here is derived from an EMBL/GenBank/DDBJ whole genome shotgun (WGS) entry which is preliminary data.</text>
</comment>
<name>A0AA89C9N3_PINIB</name>
<keyword evidence="1" id="KW-1133">Transmembrane helix</keyword>
<dbReference type="Proteomes" id="UP001186944">
    <property type="component" value="Unassembled WGS sequence"/>
</dbReference>
<organism evidence="2 3">
    <name type="scientific">Pinctada imbricata</name>
    <name type="common">Atlantic pearl-oyster</name>
    <name type="synonym">Pinctada martensii</name>
    <dbReference type="NCBI Taxonomy" id="66713"/>
    <lineage>
        <taxon>Eukaryota</taxon>
        <taxon>Metazoa</taxon>
        <taxon>Spiralia</taxon>
        <taxon>Lophotrochozoa</taxon>
        <taxon>Mollusca</taxon>
        <taxon>Bivalvia</taxon>
        <taxon>Autobranchia</taxon>
        <taxon>Pteriomorphia</taxon>
        <taxon>Pterioida</taxon>
        <taxon>Pterioidea</taxon>
        <taxon>Pteriidae</taxon>
        <taxon>Pinctada</taxon>
    </lineage>
</organism>
<reference evidence="2" key="1">
    <citation type="submission" date="2019-08" db="EMBL/GenBank/DDBJ databases">
        <title>The improved chromosome-level genome for the pearl oyster Pinctada fucata martensii using PacBio sequencing and Hi-C.</title>
        <authorList>
            <person name="Zheng Z."/>
        </authorList>
    </citation>
    <scope>NUCLEOTIDE SEQUENCE</scope>
    <source>
        <strain evidence="2">ZZ-2019</strain>
        <tissue evidence="2">Adductor muscle</tissue>
    </source>
</reference>
<sequence>MRTNQNCQPSDVIKYQSIFITDLCCKFRWERRKGCNAMAGSISTVCIVIITACCTVVTIVTLIIAVHYCTKNVSKCGKYKNYEKPLKKQPKENLTMAYSAMQPAQHIPHQQQYQYQQQQQQQRPMSTVPSTARHPQAEMLYSDI</sequence>
<dbReference type="AlphaFoldDB" id="A0AA89C9N3"/>
<dbReference type="EMBL" id="VSWD01000003">
    <property type="protein sequence ID" value="KAK3105684.1"/>
    <property type="molecule type" value="Genomic_DNA"/>
</dbReference>
<proteinExistence type="predicted"/>
<keyword evidence="3" id="KW-1185">Reference proteome</keyword>
<keyword evidence="1" id="KW-0472">Membrane</keyword>
<evidence type="ECO:0000313" key="3">
    <source>
        <dbReference type="Proteomes" id="UP001186944"/>
    </source>
</evidence>
<accession>A0AA89C9N3</accession>
<evidence type="ECO:0000313" key="2">
    <source>
        <dbReference type="EMBL" id="KAK3105684.1"/>
    </source>
</evidence>
<feature type="transmembrane region" description="Helical" evidence="1">
    <location>
        <begin position="37"/>
        <end position="68"/>
    </location>
</feature>
<evidence type="ECO:0000256" key="1">
    <source>
        <dbReference type="SAM" id="Phobius"/>
    </source>
</evidence>
<gene>
    <name evidence="2" type="ORF">FSP39_003213</name>
</gene>
<keyword evidence="1" id="KW-0812">Transmembrane</keyword>
<protein>
    <submittedName>
        <fullName evidence="2">Uncharacterized protein</fullName>
    </submittedName>
</protein>